<dbReference type="GO" id="GO:0005525">
    <property type="term" value="F:GTP binding"/>
    <property type="evidence" value="ECO:0007669"/>
    <property type="project" value="UniProtKB-KW"/>
</dbReference>
<protein>
    <submittedName>
        <fullName evidence="6">GTP-binding protein TrmE N-terminus-domain-containing protein</fullName>
    </submittedName>
</protein>
<dbReference type="Proteomes" id="UP000799766">
    <property type="component" value="Unassembled WGS sequence"/>
</dbReference>
<dbReference type="CDD" id="cd04164">
    <property type="entry name" value="trmE"/>
    <property type="match status" value="1"/>
</dbReference>
<dbReference type="InterPro" id="IPR025867">
    <property type="entry name" value="MnmE_helical"/>
</dbReference>
<keyword evidence="1" id="KW-0547">Nucleotide-binding</keyword>
<evidence type="ECO:0000259" key="3">
    <source>
        <dbReference type="Pfam" id="PF01926"/>
    </source>
</evidence>
<dbReference type="InterPro" id="IPR027417">
    <property type="entry name" value="P-loop_NTPase"/>
</dbReference>
<dbReference type="HAMAP" id="MF_00379">
    <property type="entry name" value="GTPase_MnmE"/>
    <property type="match status" value="1"/>
</dbReference>
<dbReference type="AlphaFoldDB" id="A0A6A6PF84"/>
<dbReference type="SUPFAM" id="SSF103025">
    <property type="entry name" value="Folate-binding domain"/>
    <property type="match status" value="1"/>
</dbReference>
<dbReference type="OrthoDB" id="188276at2759"/>
<dbReference type="Gene3D" id="3.40.50.300">
    <property type="entry name" value="P-loop containing nucleotide triphosphate hydrolases"/>
    <property type="match status" value="1"/>
</dbReference>
<dbReference type="PANTHER" id="PTHR42714:SF2">
    <property type="entry name" value="TRNA MODIFICATION GTPASE GTPBP3, MITOCHONDRIAL"/>
    <property type="match status" value="1"/>
</dbReference>
<dbReference type="SUPFAM" id="SSF116878">
    <property type="entry name" value="TrmE connector domain"/>
    <property type="match status" value="1"/>
</dbReference>
<organism evidence="6 7">
    <name type="scientific">Lineolata rhizophorae</name>
    <dbReference type="NCBI Taxonomy" id="578093"/>
    <lineage>
        <taxon>Eukaryota</taxon>
        <taxon>Fungi</taxon>
        <taxon>Dikarya</taxon>
        <taxon>Ascomycota</taxon>
        <taxon>Pezizomycotina</taxon>
        <taxon>Dothideomycetes</taxon>
        <taxon>Dothideomycetes incertae sedis</taxon>
        <taxon>Lineolatales</taxon>
        <taxon>Lineolataceae</taxon>
        <taxon>Lineolata</taxon>
    </lineage>
</organism>
<proteinExistence type="inferred from homology"/>
<dbReference type="InterPro" id="IPR027266">
    <property type="entry name" value="TrmE/GcvT-like"/>
</dbReference>
<dbReference type="InterPro" id="IPR027368">
    <property type="entry name" value="MnmE_dom2"/>
</dbReference>
<dbReference type="GO" id="GO:0005739">
    <property type="term" value="C:mitochondrion"/>
    <property type="evidence" value="ECO:0007669"/>
    <property type="project" value="TreeGrafter"/>
</dbReference>
<dbReference type="PANTHER" id="PTHR42714">
    <property type="entry name" value="TRNA MODIFICATION GTPASE GTPBP3"/>
    <property type="match status" value="1"/>
</dbReference>
<dbReference type="GO" id="GO:0030488">
    <property type="term" value="P:tRNA methylation"/>
    <property type="evidence" value="ECO:0007669"/>
    <property type="project" value="TreeGrafter"/>
</dbReference>
<evidence type="ECO:0000313" key="6">
    <source>
        <dbReference type="EMBL" id="KAF2462369.1"/>
    </source>
</evidence>
<keyword evidence="2" id="KW-0342">GTP-binding</keyword>
<keyword evidence="7" id="KW-1185">Reference proteome</keyword>
<reference evidence="6" key="1">
    <citation type="journal article" date="2020" name="Stud. Mycol.">
        <title>101 Dothideomycetes genomes: a test case for predicting lifestyles and emergence of pathogens.</title>
        <authorList>
            <person name="Haridas S."/>
            <person name="Albert R."/>
            <person name="Binder M."/>
            <person name="Bloem J."/>
            <person name="Labutti K."/>
            <person name="Salamov A."/>
            <person name="Andreopoulos B."/>
            <person name="Baker S."/>
            <person name="Barry K."/>
            <person name="Bills G."/>
            <person name="Bluhm B."/>
            <person name="Cannon C."/>
            <person name="Castanera R."/>
            <person name="Culley D."/>
            <person name="Daum C."/>
            <person name="Ezra D."/>
            <person name="Gonzalez J."/>
            <person name="Henrissat B."/>
            <person name="Kuo A."/>
            <person name="Liang C."/>
            <person name="Lipzen A."/>
            <person name="Lutzoni F."/>
            <person name="Magnuson J."/>
            <person name="Mondo S."/>
            <person name="Nolan M."/>
            <person name="Ohm R."/>
            <person name="Pangilinan J."/>
            <person name="Park H.-J."/>
            <person name="Ramirez L."/>
            <person name="Alfaro M."/>
            <person name="Sun H."/>
            <person name="Tritt A."/>
            <person name="Yoshinaga Y."/>
            <person name="Zwiers L.-H."/>
            <person name="Turgeon B."/>
            <person name="Goodwin S."/>
            <person name="Spatafora J."/>
            <person name="Crous P."/>
            <person name="Grigoriev I."/>
        </authorList>
    </citation>
    <scope>NUCLEOTIDE SEQUENCE</scope>
    <source>
        <strain evidence="6">ATCC 16933</strain>
    </source>
</reference>
<evidence type="ECO:0000259" key="4">
    <source>
        <dbReference type="Pfam" id="PF10396"/>
    </source>
</evidence>
<feature type="domain" description="G" evidence="3">
    <location>
        <begin position="338"/>
        <end position="498"/>
    </location>
</feature>
<dbReference type="InterPro" id="IPR031168">
    <property type="entry name" value="G_TrmE"/>
</dbReference>
<dbReference type="Pfam" id="PF01926">
    <property type="entry name" value="MMR_HSR1"/>
    <property type="match status" value="1"/>
</dbReference>
<dbReference type="GO" id="GO:0002098">
    <property type="term" value="P:tRNA wobble uridine modification"/>
    <property type="evidence" value="ECO:0007669"/>
    <property type="project" value="TreeGrafter"/>
</dbReference>
<sequence>MDLRSRALDASKTLLYASSRLCCPCCRVLGLDRPRRAFSASRVPLRAAGALPAASSHARFVPLLLSGRRYDARRRGAPSPSQRCAGTYAMSDADSTIYALSTAPGRAAIAVIRISGPACADIYRSLCPYQPFPKARYAALRTLYDPSAPPSSPPSKDGILDFSALVLFLPSPRTVTGEDVLELHVHGGPAVVKAVLSAIPRCRTSQPTPAHRIRYAEPGEFTRRAFAHGRLDVTQIEALGDTLAASTEMQRRVATRGMSSIGGQGALAARYEAWRAALLRARAELEALIDFAEDQHFDESPVQLAGSVAGQVRALRRAVDAHAANAVRGEMLRSGIGVALLGAPNVGKSSLLNRVVGREAAIVSKEAGTTRDVVEVGIDIGGWYCKLGDMAGLRRAVARVEAEAGVQDTMPGPPMAGASGQNVRGLDRVLDSMVGEVEQEGIKRAKQRALASDVVIVVLCLHREASSGEIRLDIDPEVAETARRCIVEKQNVVVAVNKMDLVPDYPSGPEGIRAFKAHLQKQIGDVLSPLPPEKVFTVSCKAASEPEIGRSTCDAGNIQQFLQGLVGVFRDITCPLVLDVADSDTAGADPSVWQESLSATERHRLLLEDCSAHLRDFLTAVGGEHEDGFACGDVDADIDIVLAAESLRGAADCLARITGMGEAGDVEEVLGVVFEKFCVGK</sequence>
<evidence type="ECO:0000256" key="2">
    <source>
        <dbReference type="ARBA" id="ARBA00023134"/>
    </source>
</evidence>
<evidence type="ECO:0000256" key="1">
    <source>
        <dbReference type="ARBA" id="ARBA00022741"/>
    </source>
</evidence>
<name>A0A6A6PF84_9PEZI</name>
<dbReference type="GO" id="GO:0003924">
    <property type="term" value="F:GTPase activity"/>
    <property type="evidence" value="ECO:0007669"/>
    <property type="project" value="InterPro"/>
</dbReference>
<evidence type="ECO:0000313" key="7">
    <source>
        <dbReference type="Proteomes" id="UP000799766"/>
    </source>
</evidence>
<dbReference type="CDD" id="cd14858">
    <property type="entry name" value="TrmE_N"/>
    <property type="match status" value="1"/>
</dbReference>
<feature type="domain" description="GTP-binding protein TrmE N-terminal" evidence="4">
    <location>
        <begin position="96"/>
        <end position="230"/>
    </location>
</feature>
<dbReference type="InterPro" id="IPR006073">
    <property type="entry name" value="GTP-bd"/>
</dbReference>
<dbReference type="Pfam" id="PF10396">
    <property type="entry name" value="TrmE_N"/>
    <property type="match status" value="1"/>
</dbReference>
<dbReference type="InterPro" id="IPR004520">
    <property type="entry name" value="GTPase_MnmE"/>
</dbReference>
<dbReference type="EMBL" id="MU001670">
    <property type="protein sequence ID" value="KAF2462369.1"/>
    <property type="molecule type" value="Genomic_DNA"/>
</dbReference>
<dbReference type="SUPFAM" id="SSF52540">
    <property type="entry name" value="P-loop containing nucleoside triphosphate hydrolases"/>
    <property type="match status" value="1"/>
</dbReference>
<dbReference type="Pfam" id="PF12631">
    <property type="entry name" value="MnmE_helical"/>
    <property type="match status" value="1"/>
</dbReference>
<dbReference type="Gene3D" id="3.30.1360.120">
    <property type="entry name" value="Probable tRNA modification gtpase trme, domain 1"/>
    <property type="match status" value="1"/>
</dbReference>
<dbReference type="InterPro" id="IPR018948">
    <property type="entry name" value="GTP-bd_TrmE_N"/>
</dbReference>
<accession>A0A6A6PF84</accession>
<evidence type="ECO:0000259" key="5">
    <source>
        <dbReference type="Pfam" id="PF12631"/>
    </source>
</evidence>
<feature type="domain" description="MnmE helical" evidence="5">
    <location>
        <begin position="234"/>
        <end position="678"/>
    </location>
</feature>
<dbReference type="Gene3D" id="1.20.120.430">
    <property type="entry name" value="tRNA modification GTPase MnmE domain 2"/>
    <property type="match status" value="2"/>
</dbReference>
<gene>
    <name evidence="6" type="ORF">BDY21DRAFT_13088</name>
</gene>